<evidence type="ECO:0000313" key="7">
    <source>
        <dbReference type="Proteomes" id="UP001652582"/>
    </source>
</evidence>
<gene>
    <name evidence="8" type="primary">LOC112050511</name>
</gene>
<feature type="transmembrane region" description="Helical" evidence="5">
    <location>
        <begin position="582"/>
        <end position="605"/>
    </location>
</feature>
<dbReference type="InterPro" id="IPR025875">
    <property type="entry name" value="Leu-rich_rpt_4"/>
</dbReference>
<dbReference type="KEGG" id="bany:112050511"/>
<evidence type="ECO:0000256" key="1">
    <source>
        <dbReference type="ARBA" id="ARBA00022614"/>
    </source>
</evidence>
<evidence type="ECO:0000256" key="4">
    <source>
        <dbReference type="SAM" id="MobiDB-lite"/>
    </source>
</evidence>
<dbReference type="PANTHER" id="PTHR24373">
    <property type="entry name" value="SLIT RELATED LEUCINE-RICH REPEAT NEURONAL PROTEIN"/>
    <property type="match status" value="1"/>
</dbReference>
<dbReference type="SUPFAM" id="SSF52058">
    <property type="entry name" value="L domain-like"/>
    <property type="match status" value="1"/>
</dbReference>
<keyword evidence="3" id="KW-0677">Repeat</keyword>
<dbReference type="Proteomes" id="UP001652582">
    <property type="component" value="Chromosome 11"/>
</dbReference>
<dbReference type="RefSeq" id="XP_023944560.2">
    <property type="nucleotide sequence ID" value="XM_024088792.2"/>
</dbReference>
<feature type="chain" id="PRO_5047000574" evidence="6">
    <location>
        <begin position="20"/>
        <end position="645"/>
    </location>
</feature>
<dbReference type="AlphaFoldDB" id="A0A6J1N9Z5"/>
<evidence type="ECO:0000256" key="6">
    <source>
        <dbReference type="SAM" id="SignalP"/>
    </source>
</evidence>
<dbReference type="Gene3D" id="3.80.10.10">
    <property type="entry name" value="Ribonuclease Inhibitor"/>
    <property type="match status" value="4"/>
</dbReference>
<keyword evidence="1" id="KW-0433">Leucine-rich repeat</keyword>
<evidence type="ECO:0000256" key="3">
    <source>
        <dbReference type="ARBA" id="ARBA00022737"/>
    </source>
</evidence>
<sequence>MRALKFLALFFLIINPIAAQEQEASGEVYRLIKLCSYCTCSEIPDVDGTHLVLNIQCSELDRIENFADLDKIEWPENPNGLKIAAAFEGLGLTTLGKLPPNSQVETLRFSNNAIKTYWPDPFNDVPNLKRLSFTQNELAELTPDLFTKVHALEELDLSFNKIGDLNPLDFKHLHHVKRLNLQSNLLKKIPVEALQPLALLEDLDLSKNGIHDLLLRRTESTTLKGIKRLNLSGNRIRSIVKDSFPEENNIELLDLSNNIIEVVEEDSLLSCTSLRELNLAQNNITFTFALPPTLQIAILKINTLYHWPKFPSGITFVDLSYNRLSALYDEDNVEFENLEILNIGGNQIKDFDIQKKLPKLYSLDLSYNLLADVPKSLSSQTFPKLEELRLDGNPIESIYFKNIIALKNLYMNDLNKLTVVEDKAFSNVIGRAGDESLFEQSCFSLFLSNCGSLMSIQEGAFDATTLCMLDISKNNLTKLSRTLLDWKSLTEGANLQHNPWHCSCELQWMLDDLLPQMYRANSRLLSELRCGSPRAYEGLRLVHWYNWTEQAMCSDDLSMRSGPYGTYMMEESREGLSKVTSLTLILGGCIILALLVAIALVVYLVKTRRRHRVRQAALNRKRQSAADAKNSNGTQKEQFSALNKA</sequence>
<dbReference type="GO" id="GO:0031012">
    <property type="term" value="C:extracellular matrix"/>
    <property type="evidence" value="ECO:0007669"/>
    <property type="project" value="TreeGrafter"/>
</dbReference>
<proteinExistence type="predicted"/>
<keyword evidence="5" id="KW-0812">Transmembrane</keyword>
<evidence type="ECO:0000313" key="8">
    <source>
        <dbReference type="RefSeq" id="XP_023944560.2"/>
    </source>
</evidence>
<keyword evidence="5" id="KW-0472">Membrane</keyword>
<evidence type="ECO:0000256" key="5">
    <source>
        <dbReference type="SAM" id="Phobius"/>
    </source>
</evidence>
<keyword evidence="7" id="KW-1185">Reference proteome</keyword>
<dbReference type="Pfam" id="PF12799">
    <property type="entry name" value="LRR_4"/>
    <property type="match status" value="1"/>
</dbReference>
<dbReference type="Pfam" id="PF13855">
    <property type="entry name" value="LRR_8"/>
    <property type="match status" value="2"/>
</dbReference>
<dbReference type="SMART" id="SM00369">
    <property type="entry name" value="LRR_TYP"/>
    <property type="match status" value="6"/>
</dbReference>
<feature type="signal peptide" evidence="6">
    <location>
        <begin position="1"/>
        <end position="19"/>
    </location>
</feature>
<protein>
    <submittedName>
        <fullName evidence="8">Leucine-rich repeats and immunoglobulin-like domains protein sma-10</fullName>
    </submittedName>
</protein>
<keyword evidence="2 6" id="KW-0732">Signal</keyword>
<dbReference type="OrthoDB" id="1600340at2759"/>
<dbReference type="GO" id="GO:0005615">
    <property type="term" value="C:extracellular space"/>
    <property type="evidence" value="ECO:0007669"/>
    <property type="project" value="TreeGrafter"/>
</dbReference>
<dbReference type="InterPro" id="IPR050328">
    <property type="entry name" value="Dev_Immune_Receptor"/>
</dbReference>
<dbReference type="CDD" id="cd12087">
    <property type="entry name" value="TM_EGFR-like"/>
    <property type="match status" value="1"/>
</dbReference>
<dbReference type="InterPro" id="IPR001611">
    <property type="entry name" value="Leu-rich_rpt"/>
</dbReference>
<dbReference type="InterPro" id="IPR032675">
    <property type="entry name" value="LRR_dom_sf"/>
</dbReference>
<evidence type="ECO:0000256" key="2">
    <source>
        <dbReference type="ARBA" id="ARBA00022729"/>
    </source>
</evidence>
<accession>A0A6J1N9Z5</accession>
<reference evidence="8" key="1">
    <citation type="submission" date="2025-08" db="UniProtKB">
        <authorList>
            <consortium name="RefSeq"/>
        </authorList>
    </citation>
    <scope>IDENTIFICATION</scope>
</reference>
<dbReference type="GeneID" id="112050511"/>
<dbReference type="PROSITE" id="PS51450">
    <property type="entry name" value="LRR"/>
    <property type="match status" value="4"/>
</dbReference>
<feature type="region of interest" description="Disordered" evidence="4">
    <location>
        <begin position="616"/>
        <end position="645"/>
    </location>
</feature>
<name>A0A6J1N9Z5_BICAN</name>
<keyword evidence="5" id="KW-1133">Transmembrane helix</keyword>
<dbReference type="PANTHER" id="PTHR24373:SF370">
    <property type="entry name" value="FISH-LIPS, ISOFORM E"/>
    <property type="match status" value="1"/>
</dbReference>
<organism evidence="7 8">
    <name type="scientific">Bicyclus anynana</name>
    <name type="common">Squinting bush brown butterfly</name>
    <dbReference type="NCBI Taxonomy" id="110368"/>
    <lineage>
        <taxon>Eukaryota</taxon>
        <taxon>Metazoa</taxon>
        <taxon>Ecdysozoa</taxon>
        <taxon>Arthropoda</taxon>
        <taxon>Hexapoda</taxon>
        <taxon>Insecta</taxon>
        <taxon>Pterygota</taxon>
        <taxon>Neoptera</taxon>
        <taxon>Endopterygota</taxon>
        <taxon>Lepidoptera</taxon>
        <taxon>Glossata</taxon>
        <taxon>Ditrysia</taxon>
        <taxon>Papilionoidea</taxon>
        <taxon>Nymphalidae</taxon>
        <taxon>Satyrinae</taxon>
        <taxon>Satyrini</taxon>
        <taxon>Mycalesina</taxon>
        <taxon>Bicyclus</taxon>
    </lineage>
</organism>
<feature type="compositionally biased region" description="Polar residues" evidence="4">
    <location>
        <begin position="629"/>
        <end position="645"/>
    </location>
</feature>
<dbReference type="InterPro" id="IPR003591">
    <property type="entry name" value="Leu-rich_rpt_typical-subtyp"/>
</dbReference>